<proteinExistence type="predicted"/>
<gene>
    <name evidence="4" type="ORF">GCM10009744_40440</name>
</gene>
<evidence type="ECO:0000256" key="2">
    <source>
        <dbReference type="ARBA" id="ARBA00023315"/>
    </source>
</evidence>
<dbReference type="PANTHER" id="PTHR43877:SF2">
    <property type="entry name" value="AMINOALKYLPHOSPHONATE N-ACETYLTRANSFERASE-RELATED"/>
    <property type="match status" value="1"/>
</dbReference>
<dbReference type="InterPro" id="IPR000182">
    <property type="entry name" value="GNAT_dom"/>
</dbReference>
<evidence type="ECO:0000313" key="5">
    <source>
        <dbReference type="Proteomes" id="UP001501319"/>
    </source>
</evidence>
<evidence type="ECO:0000313" key="4">
    <source>
        <dbReference type="EMBL" id="GAA1645582.1"/>
    </source>
</evidence>
<evidence type="ECO:0000259" key="3">
    <source>
        <dbReference type="PROSITE" id="PS51186"/>
    </source>
</evidence>
<dbReference type="PROSITE" id="PS51186">
    <property type="entry name" value="GNAT"/>
    <property type="match status" value="1"/>
</dbReference>
<name>A0ABN2FHL2_9ACTN</name>
<dbReference type="SUPFAM" id="SSF55729">
    <property type="entry name" value="Acyl-CoA N-acyltransferases (Nat)"/>
    <property type="match status" value="1"/>
</dbReference>
<sequence length="155" mass="17389">MEWVLRSAEPSDVEVIAELRATVMRPDLQRLGRFDEHRVRQRLRDTFSPQHTSVIVAGGAFAGCVTMRPAEEGRWLEHFYLVPGLQGRGLGTAVLRTLLERSDSEGVPVRLNVLQGSAVRRLYERNGFTVEVQDAVDVYMVRRPGAVSRRFGVAG</sequence>
<dbReference type="Gene3D" id="3.40.630.30">
    <property type="match status" value="1"/>
</dbReference>
<dbReference type="InterPro" id="IPR050832">
    <property type="entry name" value="Bact_Acetyltransf"/>
</dbReference>
<dbReference type="Proteomes" id="UP001501319">
    <property type="component" value="Unassembled WGS sequence"/>
</dbReference>
<dbReference type="Pfam" id="PF00583">
    <property type="entry name" value="Acetyltransf_1"/>
    <property type="match status" value="1"/>
</dbReference>
<evidence type="ECO:0000256" key="1">
    <source>
        <dbReference type="ARBA" id="ARBA00022679"/>
    </source>
</evidence>
<comment type="caution">
    <text evidence="4">The sequence shown here is derived from an EMBL/GenBank/DDBJ whole genome shotgun (WGS) entry which is preliminary data.</text>
</comment>
<feature type="domain" description="N-acetyltransferase" evidence="3">
    <location>
        <begin position="3"/>
        <end position="145"/>
    </location>
</feature>
<dbReference type="InterPro" id="IPR016181">
    <property type="entry name" value="Acyl_CoA_acyltransferase"/>
</dbReference>
<dbReference type="PANTHER" id="PTHR43877">
    <property type="entry name" value="AMINOALKYLPHOSPHONATE N-ACETYLTRANSFERASE-RELATED-RELATED"/>
    <property type="match status" value="1"/>
</dbReference>
<reference evidence="4 5" key="1">
    <citation type="journal article" date="2019" name="Int. J. Syst. Evol. Microbiol.">
        <title>The Global Catalogue of Microorganisms (GCM) 10K type strain sequencing project: providing services to taxonomists for standard genome sequencing and annotation.</title>
        <authorList>
            <consortium name="The Broad Institute Genomics Platform"/>
            <consortium name="The Broad Institute Genome Sequencing Center for Infectious Disease"/>
            <person name="Wu L."/>
            <person name="Ma J."/>
        </authorList>
    </citation>
    <scope>NUCLEOTIDE SEQUENCE [LARGE SCALE GENOMIC DNA]</scope>
    <source>
        <strain evidence="4 5">JCM 14306</strain>
    </source>
</reference>
<organism evidence="4 5">
    <name type="scientific">Kribbella alba</name>
    <dbReference type="NCBI Taxonomy" id="190197"/>
    <lineage>
        <taxon>Bacteria</taxon>
        <taxon>Bacillati</taxon>
        <taxon>Actinomycetota</taxon>
        <taxon>Actinomycetes</taxon>
        <taxon>Propionibacteriales</taxon>
        <taxon>Kribbellaceae</taxon>
        <taxon>Kribbella</taxon>
    </lineage>
</organism>
<dbReference type="RefSeq" id="WP_344113306.1">
    <property type="nucleotide sequence ID" value="NZ_BAAANE010000007.1"/>
</dbReference>
<protein>
    <submittedName>
        <fullName evidence="4">GNAT family N-acetyltransferase</fullName>
    </submittedName>
</protein>
<dbReference type="EMBL" id="BAAANE010000007">
    <property type="protein sequence ID" value="GAA1645582.1"/>
    <property type="molecule type" value="Genomic_DNA"/>
</dbReference>
<keyword evidence="5" id="KW-1185">Reference proteome</keyword>
<keyword evidence="1" id="KW-0808">Transferase</keyword>
<accession>A0ABN2FHL2</accession>
<keyword evidence="2" id="KW-0012">Acyltransferase</keyword>
<dbReference type="CDD" id="cd04301">
    <property type="entry name" value="NAT_SF"/>
    <property type="match status" value="1"/>
</dbReference>